<evidence type="ECO:0000256" key="1">
    <source>
        <dbReference type="SAM" id="Phobius"/>
    </source>
</evidence>
<keyword evidence="1" id="KW-0812">Transmembrane</keyword>
<proteinExistence type="predicted"/>
<dbReference type="EMBL" id="JBHUKY010000019">
    <property type="protein sequence ID" value="MFD2409940.1"/>
    <property type="molecule type" value="Genomic_DNA"/>
</dbReference>
<dbReference type="Proteomes" id="UP001597448">
    <property type="component" value="Unassembled WGS sequence"/>
</dbReference>
<evidence type="ECO:0000313" key="2">
    <source>
        <dbReference type="EMBL" id="MFD2409940.1"/>
    </source>
</evidence>
<feature type="transmembrane region" description="Helical" evidence="1">
    <location>
        <begin position="39"/>
        <end position="58"/>
    </location>
</feature>
<gene>
    <name evidence="2" type="ORF">ACFSX3_08675</name>
</gene>
<name>A0ABW5F5Y1_9BACL</name>
<keyword evidence="3" id="KW-1185">Reference proteome</keyword>
<keyword evidence="1" id="KW-0472">Membrane</keyword>
<keyword evidence="1" id="KW-1133">Transmembrane helix</keyword>
<sequence>MKREDLYKEIGLIDEELIAAAEHSGVRGRGRRHRFSKRWIALVACLVVYSSTSTVLLATEYTRNKTEESYIRYLTAEDMELAPRAQYEADKFLKALASGNDDKVYIAVNRLVESFNDPKARELALQKLRPFLTSASAKIAESAAFATDILSKSYQSPYLHKMADGSIVFALFNNYSDYGTQNVLWRIKGDVLEPYFSFAAPSMYIKEILPSPDRKLLAVVTSSNKSEFVQILNVEKGTISPELVESARIRHGAQRKLETWTRSDHENYSYANHLVWQDNDTLAFESSLAYDDTAIIEEVSVTYRFRDKVMEVADLK</sequence>
<dbReference type="RefSeq" id="WP_209986974.1">
    <property type="nucleotide sequence ID" value="NZ_JBHSVQ010000001.1"/>
</dbReference>
<organism evidence="2 3">
    <name type="scientific">Paenibacillus rhizoplanae</name>
    <dbReference type="NCBI Taxonomy" id="1917181"/>
    <lineage>
        <taxon>Bacteria</taxon>
        <taxon>Bacillati</taxon>
        <taxon>Bacillota</taxon>
        <taxon>Bacilli</taxon>
        <taxon>Bacillales</taxon>
        <taxon>Paenibacillaceae</taxon>
        <taxon>Paenibacillus</taxon>
    </lineage>
</organism>
<reference evidence="3" key="1">
    <citation type="journal article" date="2019" name="Int. J. Syst. Evol. Microbiol.">
        <title>The Global Catalogue of Microorganisms (GCM) 10K type strain sequencing project: providing services to taxonomists for standard genome sequencing and annotation.</title>
        <authorList>
            <consortium name="The Broad Institute Genomics Platform"/>
            <consortium name="The Broad Institute Genome Sequencing Center for Infectious Disease"/>
            <person name="Wu L."/>
            <person name="Ma J."/>
        </authorList>
    </citation>
    <scope>NUCLEOTIDE SEQUENCE [LARGE SCALE GENOMIC DNA]</scope>
    <source>
        <strain evidence="3">CCM 8725</strain>
    </source>
</reference>
<comment type="caution">
    <text evidence="2">The sequence shown here is derived from an EMBL/GenBank/DDBJ whole genome shotgun (WGS) entry which is preliminary data.</text>
</comment>
<evidence type="ECO:0000313" key="3">
    <source>
        <dbReference type="Proteomes" id="UP001597448"/>
    </source>
</evidence>
<protein>
    <submittedName>
        <fullName evidence="2">Uncharacterized protein</fullName>
    </submittedName>
</protein>
<accession>A0ABW5F5Y1</accession>